<dbReference type="Gene3D" id="3.40.50.10540">
    <property type="entry name" value="Crotonobetainyl-coa:carnitine coa-transferase, domain 1"/>
    <property type="match status" value="1"/>
</dbReference>
<evidence type="ECO:0000256" key="2">
    <source>
        <dbReference type="ARBA" id="ARBA00022679"/>
    </source>
</evidence>
<keyword evidence="2" id="KW-0808">Transferase</keyword>
<dbReference type="PANTHER" id="PTHR48207:SF3">
    <property type="entry name" value="SUCCINATE--HYDROXYMETHYLGLUTARATE COA-TRANSFERASE"/>
    <property type="match status" value="1"/>
</dbReference>
<organism evidence="3 4">
    <name type="scientific">Geodia barretti</name>
    <name type="common">Barrett's horny sponge</name>
    <dbReference type="NCBI Taxonomy" id="519541"/>
    <lineage>
        <taxon>Eukaryota</taxon>
        <taxon>Metazoa</taxon>
        <taxon>Porifera</taxon>
        <taxon>Demospongiae</taxon>
        <taxon>Heteroscleromorpha</taxon>
        <taxon>Tetractinellida</taxon>
        <taxon>Astrophorina</taxon>
        <taxon>Geodiidae</taxon>
        <taxon>Geodia</taxon>
    </lineage>
</organism>
<evidence type="ECO:0000256" key="1">
    <source>
        <dbReference type="ARBA" id="ARBA00008383"/>
    </source>
</evidence>
<evidence type="ECO:0000313" key="4">
    <source>
        <dbReference type="Proteomes" id="UP001174909"/>
    </source>
</evidence>
<dbReference type="InterPro" id="IPR003673">
    <property type="entry name" value="CoA-Trfase_fam_III"/>
</dbReference>
<protein>
    <submittedName>
        <fullName evidence="3">Succinyl-CoA:(R)-benzylsuccinate CoA-transferase subunit BbsF</fullName>
    </submittedName>
</protein>
<dbReference type="PANTHER" id="PTHR48207">
    <property type="entry name" value="SUCCINATE--HYDROXYMETHYLGLUTARATE COA-TRANSFERASE"/>
    <property type="match status" value="1"/>
</dbReference>
<comment type="caution">
    <text evidence="3">The sequence shown here is derived from an EMBL/GenBank/DDBJ whole genome shotgun (WGS) entry which is preliminary data.</text>
</comment>
<gene>
    <name evidence="3" type="ORF">GBAR_LOCUS31638</name>
</gene>
<accession>A0AA35XMP7</accession>
<dbReference type="SUPFAM" id="SSF89796">
    <property type="entry name" value="CoA-transferase family III (CaiB/BaiF)"/>
    <property type="match status" value="1"/>
</dbReference>
<dbReference type="InterPro" id="IPR044855">
    <property type="entry name" value="CoA-Trfase_III_dom3_sf"/>
</dbReference>
<dbReference type="AlphaFoldDB" id="A0AA35XMP7"/>
<dbReference type="InterPro" id="IPR023606">
    <property type="entry name" value="CoA-Trfase_III_dom_1_sf"/>
</dbReference>
<dbReference type="GO" id="GO:0008410">
    <property type="term" value="F:CoA-transferase activity"/>
    <property type="evidence" value="ECO:0007669"/>
    <property type="project" value="TreeGrafter"/>
</dbReference>
<sequence length="400" mass="43395">MTTNTAPLSGVRVADFSVHAAGPFAGMILASLGADVIKVESAARLDITRRPHAMYGKPPSSFEQVNACKRSVTLNLKEPRALELAYDLVRISDVVLENFRPGVMDRLGLGYPQLREIKPDVIMVSLSSNGQTGPEARYAGYAPMFAALGGLGYVTGYPDGPPVELRHAMDHTGGMMAAFSAVAALCAHRSHQIGQRADVAVRDIATAFMGHALMDITMNQRDAVRQGNRDDAMAPHGVFPCRGDDAWVTIAVGGDSEWRALKGAMGNPAWADADDYGDAFLRWRNQDALEQHLSEWTRNLTAESVTGLLQAAGIAAFPSLSADQLLDDPHLTERNAFPVVTHVTKGEQRAVAPPWRFSRTPAAVDRWTPDLGEHNREVFCGLLGMDEAELNNLQEAQVVW</sequence>
<reference evidence="3" key="1">
    <citation type="submission" date="2023-03" db="EMBL/GenBank/DDBJ databases">
        <authorList>
            <person name="Steffen K."/>
            <person name="Cardenas P."/>
        </authorList>
    </citation>
    <scope>NUCLEOTIDE SEQUENCE</scope>
</reference>
<proteinExistence type="inferred from homology"/>
<dbReference type="Proteomes" id="UP001174909">
    <property type="component" value="Unassembled WGS sequence"/>
</dbReference>
<name>A0AA35XMP7_GEOBA</name>
<dbReference type="Gene3D" id="3.30.1540.10">
    <property type="entry name" value="formyl-coa transferase, domain 3"/>
    <property type="match status" value="1"/>
</dbReference>
<dbReference type="Pfam" id="PF02515">
    <property type="entry name" value="CoA_transf_3"/>
    <property type="match status" value="1"/>
</dbReference>
<dbReference type="EMBL" id="CASHTH010004495">
    <property type="protein sequence ID" value="CAI8058195.1"/>
    <property type="molecule type" value="Genomic_DNA"/>
</dbReference>
<dbReference type="InterPro" id="IPR050483">
    <property type="entry name" value="CoA-transferase_III_domain"/>
</dbReference>
<keyword evidence="4" id="KW-1185">Reference proteome</keyword>
<comment type="similarity">
    <text evidence="1">Belongs to the CoA-transferase III family.</text>
</comment>
<evidence type="ECO:0000313" key="3">
    <source>
        <dbReference type="EMBL" id="CAI8058195.1"/>
    </source>
</evidence>